<evidence type="ECO:0000313" key="1">
    <source>
        <dbReference type="EMBL" id="OIQ70482.1"/>
    </source>
</evidence>
<gene>
    <name evidence="1" type="ORF">GALL_479070</name>
</gene>
<proteinExistence type="predicted"/>
<reference evidence="1" key="1">
    <citation type="submission" date="2016-10" db="EMBL/GenBank/DDBJ databases">
        <title>Sequence of Gallionella enrichment culture.</title>
        <authorList>
            <person name="Poehlein A."/>
            <person name="Muehling M."/>
            <person name="Daniel R."/>
        </authorList>
    </citation>
    <scope>NUCLEOTIDE SEQUENCE</scope>
</reference>
<comment type="caution">
    <text evidence="1">The sequence shown here is derived from an EMBL/GenBank/DDBJ whole genome shotgun (WGS) entry which is preliminary data.</text>
</comment>
<protein>
    <submittedName>
        <fullName evidence="1">Uncharacterized protein</fullName>
    </submittedName>
</protein>
<sequence length="247" mass="27152">MHVEIAVVGGLLDRGVEIKFVGRAGAGEFAQAPQRDLDVADAELDIAVEILELAFIPHLHGAEIAVLLLADEDAFRVVAMRAERRGAGGADPFIAALMAALLFLQPLAKRLHELVPAHRLDLLLLFLGEVFFGEFLQPFGGNVRLLHGVEQALEPLEHGAEHPIELVEIALVLHQRSARQVIEILHRLLREVGVERLHQRQVFAQGHRDLGVAQRCEELQEHGSQIARPSASVKGRRRGSGQLCFVP</sequence>
<dbReference type="EMBL" id="MLJW01004182">
    <property type="protein sequence ID" value="OIQ70482.1"/>
    <property type="molecule type" value="Genomic_DNA"/>
</dbReference>
<accession>A0A1J5PGZ5</accession>
<name>A0A1J5PGZ5_9ZZZZ</name>
<organism evidence="1">
    <name type="scientific">mine drainage metagenome</name>
    <dbReference type="NCBI Taxonomy" id="410659"/>
    <lineage>
        <taxon>unclassified sequences</taxon>
        <taxon>metagenomes</taxon>
        <taxon>ecological metagenomes</taxon>
    </lineage>
</organism>
<dbReference type="AlphaFoldDB" id="A0A1J5PGZ5"/>